<accession>A0ABD2PPD5</accession>
<protein>
    <submittedName>
        <fullName evidence="2">Uncharacterized protein</fullName>
    </submittedName>
</protein>
<evidence type="ECO:0000313" key="3">
    <source>
        <dbReference type="Proteomes" id="UP001626550"/>
    </source>
</evidence>
<proteinExistence type="predicted"/>
<name>A0ABD2PPD5_9PLAT</name>
<feature type="non-terminal residue" evidence="2">
    <location>
        <position position="175"/>
    </location>
</feature>
<keyword evidence="3" id="KW-1185">Reference proteome</keyword>
<reference evidence="2 3" key="1">
    <citation type="submission" date="2024-11" db="EMBL/GenBank/DDBJ databases">
        <title>Adaptive evolution of stress response genes in parasites aligns with host niche diversity.</title>
        <authorList>
            <person name="Hahn C."/>
            <person name="Resl P."/>
        </authorList>
    </citation>
    <scope>NUCLEOTIDE SEQUENCE [LARGE SCALE GENOMIC DNA]</scope>
    <source>
        <strain evidence="2">EGGRZ-B1_66</strain>
        <tissue evidence="2">Body</tissue>
    </source>
</reference>
<comment type="caution">
    <text evidence="2">The sequence shown here is derived from an EMBL/GenBank/DDBJ whole genome shotgun (WGS) entry which is preliminary data.</text>
</comment>
<dbReference type="Proteomes" id="UP001626550">
    <property type="component" value="Unassembled WGS sequence"/>
</dbReference>
<dbReference type="EMBL" id="JBJKFK010006962">
    <property type="protein sequence ID" value="KAL3307596.1"/>
    <property type="molecule type" value="Genomic_DNA"/>
</dbReference>
<feature type="coiled-coil region" evidence="1">
    <location>
        <begin position="35"/>
        <end position="116"/>
    </location>
</feature>
<gene>
    <name evidence="2" type="ORF">Ciccas_013887</name>
</gene>
<organism evidence="2 3">
    <name type="scientific">Cichlidogyrus casuarinus</name>
    <dbReference type="NCBI Taxonomy" id="1844966"/>
    <lineage>
        <taxon>Eukaryota</taxon>
        <taxon>Metazoa</taxon>
        <taxon>Spiralia</taxon>
        <taxon>Lophotrochozoa</taxon>
        <taxon>Platyhelminthes</taxon>
        <taxon>Monogenea</taxon>
        <taxon>Monopisthocotylea</taxon>
        <taxon>Dactylogyridea</taxon>
        <taxon>Ancyrocephalidae</taxon>
        <taxon>Cichlidogyrus</taxon>
    </lineage>
</organism>
<keyword evidence="1" id="KW-0175">Coiled coil</keyword>
<evidence type="ECO:0000256" key="1">
    <source>
        <dbReference type="SAM" id="Coils"/>
    </source>
</evidence>
<sequence length="175" mass="20257">MMRKEINNVTANRFRIVDYKSGKRLLYFATELSQIANIQNEFDRRLQALEDLTQALLRAQAERDEMKSDLDRLSQNLKQANGGACEQSQNKRRKQMEMLSARLVEKKAQLSQLEGDVRQGIDELSTMRTEKQAPPTDSTLDFNNILQKLNISVDCESISTDTRESTHKRKQKHNQ</sequence>
<evidence type="ECO:0000313" key="2">
    <source>
        <dbReference type="EMBL" id="KAL3307596.1"/>
    </source>
</evidence>
<dbReference type="AlphaFoldDB" id="A0ABD2PPD5"/>